<proteinExistence type="predicted"/>
<protein>
    <submittedName>
        <fullName evidence="1">Uncharacterized protein</fullName>
    </submittedName>
</protein>
<name>A0AAD6RCP3_9ROSI</name>
<dbReference type="EMBL" id="JAQIZT010000002">
    <property type="protein sequence ID" value="KAJ7005980.1"/>
    <property type="molecule type" value="Genomic_DNA"/>
</dbReference>
<organism evidence="1 2">
    <name type="scientific">Populus alba x Populus x berolinensis</name>
    <dbReference type="NCBI Taxonomy" id="444605"/>
    <lineage>
        <taxon>Eukaryota</taxon>
        <taxon>Viridiplantae</taxon>
        <taxon>Streptophyta</taxon>
        <taxon>Embryophyta</taxon>
        <taxon>Tracheophyta</taxon>
        <taxon>Spermatophyta</taxon>
        <taxon>Magnoliopsida</taxon>
        <taxon>eudicotyledons</taxon>
        <taxon>Gunneridae</taxon>
        <taxon>Pentapetalae</taxon>
        <taxon>rosids</taxon>
        <taxon>fabids</taxon>
        <taxon>Malpighiales</taxon>
        <taxon>Salicaceae</taxon>
        <taxon>Saliceae</taxon>
        <taxon>Populus</taxon>
    </lineage>
</organism>
<evidence type="ECO:0000313" key="1">
    <source>
        <dbReference type="EMBL" id="KAJ7005980.1"/>
    </source>
</evidence>
<sequence length="26" mass="3117">MLAEKKWGQERRELSFSCHIIGRGHF</sequence>
<dbReference type="Proteomes" id="UP001164929">
    <property type="component" value="Chromosome 2"/>
</dbReference>
<accession>A0AAD6RCP3</accession>
<keyword evidence="2" id="KW-1185">Reference proteome</keyword>
<evidence type="ECO:0000313" key="2">
    <source>
        <dbReference type="Proteomes" id="UP001164929"/>
    </source>
</evidence>
<comment type="caution">
    <text evidence="1">The sequence shown here is derived from an EMBL/GenBank/DDBJ whole genome shotgun (WGS) entry which is preliminary data.</text>
</comment>
<dbReference type="AlphaFoldDB" id="A0AAD6RCP3"/>
<reference evidence="1" key="1">
    <citation type="journal article" date="2023" name="Mol. Ecol. Resour.">
        <title>Chromosome-level genome assembly of a triploid poplar Populus alba 'Berolinensis'.</title>
        <authorList>
            <person name="Chen S."/>
            <person name="Yu Y."/>
            <person name="Wang X."/>
            <person name="Wang S."/>
            <person name="Zhang T."/>
            <person name="Zhou Y."/>
            <person name="He R."/>
            <person name="Meng N."/>
            <person name="Wang Y."/>
            <person name="Liu W."/>
            <person name="Liu Z."/>
            <person name="Liu J."/>
            <person name="Guo Q."/>
            <person name="Huang H."/>
            <person name="Sederoff R.R."/>
            <person name="Wang G."/>
            <person name="Qu G."/>
            <person name="Chen S."/>
        </authorList>
    </citation>
    <scope>NUCLEOTIDE SEQUENCE</scope>
    <source>
        <strain evidence="1">SC-2020</strain>
    </source>
</reference>
<gene>
    <name evidence="1" type="ORF">NC653_005352</name>
</gene>